<dbReference type="Proteomes" id="UP001139158">
    <property type="component" value="Unassembled WGS sequence"/>
</dbReference>
<feature type="chain" id="PRO_5040964724" description="Lipoprotein" evidence="1">
    <location>
        <begin position="20"/>
        <end position="198"/>
    </location>
</feature>
<comment type="caution">
    <text evidence="2">The sequence shown here is derived from an EMBL/GenBank/DDBJ whole genome shotgun (WGS) entry which is preliminary data.</text>
</comment>
<evidence type="ECO:0000313" key="2">
    <source>
        <dbReference type="EMBL" id="MCC3299597.1"/>
    </source>
</evidence>
<feature type="signal peptide" evidence="1">
    <location>
        <begin position="1"/>
        <end position="19"/>
    </location>
</feature>
<name>A0A9X1MHT4_9MICC</name>
<evidence type="ECO:0000313" key="3">
    <source>
        <dbReference type="Proteomes" id="UP001139158"/>
    </source>
</evidence>
<proteinExistence type="predicted"/>
<dbReference type="RefSeq" id="WP_227897580.1">
    <property type="nucleotide sequence ID" value="NZ_CP099466.1"/>
</dbReference>
<gene>
    <name evidence="2" type="ORF">LJ757_17530</name>
</gene>
<reference evidence="2" key="1">
    <citation type="submission" date="2021-10" db="EMBL/GenBank/DDBJ databases">
        <title>Novel species in genus Arthrobacter.</title>
        <authorList>
            <person name="Liu Y."/>
        </authorList>
    </citation>
    <scope>NUCLEOTIDE SEQUENCE</scope>
    <source>
        <strain evidence="2">Zg-Y453</strain>
    </source>
</reference>
<keyword evidence="1" id="KW-0732">Signal</keyword>
<dbReference type="EMBL" id="JAJFZV010000019">
    <property type="protein sequence ID" value="MCC3299597.1"/>
    <property type="molecule type" value="Genomic_DNA"/>
</dbReference>
<accession>A0A9X1MHT4</accession>
<protein>
    <recommendedName>
        <fullName evidence="4">Lipoprotein</fullName>
    </recommendedName>
</protein>
<sequence>MRRTDPRSLCVIAAGIVLAAGSAVPPPPAAPAAGPPAGGAELSAAEIVAAQEELLRGLLGALGPAGWTSSDGTAYAEGTLRPQVTPCTVLRGSGRGTSGTGTGPRRQVLTTRLTGPAPESAVASRDQAQHILGTLGTEMLSALTPGPEAAPSTDFTYVGSHSGVTVRYAANDYRQSVEIVSGCSSDPAHDPAAGKPLN</sequence>
<evidence type="ECO:0000256" key="1">
    <source>
        <dbReference type="SAM" id="SignalP"/>
    </source>
</evidence>
<dbReference type="AlphaFoldDB" id="A0A9X1MHT4"/>
<evidence type="ECO:0008006" key="4">
    <source>
        <dbReference type="Google" id="ProtNLM"/>
    </source>
</evidence>
<keyword evidence="3" id="KW-1185">Reference proteome</keyword>
<organism evidence="2 3">
    <name type="scientific">Arthrobacter caoxuetaonis</name>
    <dbReference type="NCBI Taxonomy" id="2886935"/>
    <lineage>
        <taxon>Bacteria</taxon>
        <taxon>Bacillati</taxon>
        <taxon>Actinomycetota</taxon>
        <taxon>Actinomycetes</taxon>
        <taxon>Micrococcales</taxon>
        <taxon>Micrococcaceae</taxon>
        <taxon>Arthrobacter</taxon>
    </lineage>
</organism>